<dbReference type="PANTHER" id="PTHR23080:SF133">
    <property type="entry name" value="SI:CH211-262I1.5-RELATED"/>
    <property type="match status" value="1"/>
</dbReference>
<dbReference type="Gene3D" id="6.20.210.20">
    <property type="entry name" value="THAP domain"/>
    <property type="match status" value="1"/>
</dbReference>
<dbReference type="InterPro" id="IPR006612">
    <property type="entry name" value="THAP_Znf"/>
</dbReference>
<keyword evidence="5 6" id="KW-0238">DNA-binding</keyword>
<sequence>MSVFKIKEKRLKYQRQEKKTSLHCCVPRCANSSRYNSEISFHRFPIDPEVRAQWLIKIRRDQFSPTQNTRVCSRHFQTGDFAVTAGGQRRLNKGAVPSLFAWNNYTTPAPRLNVWARRPRCPSPEIAASDSDSEMEVQVLRDHDYCVTPMTSVMSDHLASENEALKLKVQELQNQLETLQLQSRFGLQRLAGSDEDIRFYTRFASYKHFQAFWRLVEPAVTTKMVRITSANAASANSNEPTQLRATKLAPVDELLLFLMHLSVGLPLRDLANRFGIHRTTVSRIIATWTHFLYHLLGSIRLWLPAEEVKAHLPPEFSSFPDTQVVLDCTEIFCQTPSSLLLQSEVFSTYKSHTTFKAMIGIAPHGPITFVSALYAGSMSDREIFKQSDITKLLTADMAIMVDKGFVVDTLVPCKVYRPAFLSRNKQMCREDVLQTQSIARLRVHVERCIPRVKENKLFDRVIPLSVCGSIDQLFSVACFLVNYQNGPLVKAWAGKR</sequence>
<dbReference type="Pfam" id="PF13359">
    <property type="entry name" value="DDE_Tnp_4"/>
    <property type="match status" value="1"/>
</dbReference>
<dbReference type="InterPro" id="IPR038441">
    <property type="entry name" value="THAP_Znf_sf"/>
</dbReference>
<keyword evidence="4" id="KW-0862">Zinc</keyword>
<evidence type="ECO:0000256" key="2">
    <source>
        <dbReference type="ARBA" id="ARBA00022723"/>
    </source>
</evidence>
<dbReference type="PROSITE" id="PS50950">
    <property type="entry name" value="ZF_THAP"/>
    <property type="match status" value="1"/>
</dbReference>
<evidence type="ECO:0000313" key="10">
    <source>
        <dbReference type="Proteomes" id="UP001314229"/>
    </source>
</evidence>
<dbReference type="Pfam" id="PF13613">
    <property type="entry name" value="HTH_Tnp_4"/>
    <property type="match status" value="1"/>
</dbReference>
<dbReference type="SMART" id="SM00980">
    <property type="entry name" value="THAP"/>
    <property type="match status" value="1"/>
</dbReference>
<feature type="domain" description="THAP-type" evidence="8">
    <location>
        <begin position="20"/>
        <end position="100"/>
    </location>
</feature>
<comment type="cofactor">
    <cofactor evidence="1">
        <name>a divalent metal cation</name>
        <dbReference type="ChEBI" id="CHEBI:60240"/>
    </cofactor>
</comment>
<keyword evidence="3 6" id="KW-0863">Zinc-finger</keyword>
<name>A0AAV1NZQ1_SCOSC</name>
<keyword evidence="10" id="KW-1185">Reference proteome</keyword>
<dbReference type="PANTHER" id="PTHR23080">
    <property type="entry name" value="THAP DOMAIN PROTEIN"/>
    <property type="match status" value="1"/>
</dbReference>
<keyword evidence="2" id="KW-0479">Metal-binding</keyword>
<dbReference type="AlphaFoldDB" id="A0AAV1NZQ1"/>
<organism evidence="9 10">
    <name type="scientific">Scomber scombrus</name>
    <name type="common">Atlantic mackerel</name>
    <name type="synonym">Scomber vernalis</name>
    <dbReference type="NCBI Taxonomy" id="13677"/>
    <lineage>
        <taxon>Eukaryota</taxon>
        <taxon>Metazoa</taxon>
        <taxon>Chordata</taxon>
        <taxon>Craniata</taxon>
        <taxon>Vertebrata</taxon>
        <taxon>Euteleostomi</taxon>
        <taxon>Actinopterygii</taxon>
        <taxon>Neopterygii</taxon>
        <taxon>Teleostei</taxon>
        <taxon>Neoteleostei</taxon>
        <taxon>Acanthomorphata</taxon>
        <taxon>Pelagiaria</taxon>
        <taxon>Scombriformes</taxon>
        <taxon>Scombridae</taxon>
        <taxon>Scomber</taxon>
    </lineage>
</organism>
<evidence type="ECO:0000259" key="8">
    <source>
        <dbReference type="PROSITE" id="PS50950"/>
    </source>
</evidence>
<keyword evidence="7" id="KW-0175">Coiled coil</keyword>
<evidence type="ECO:0000256" key="1">
    <source>
        <dbReference type="ARBA" id="ARBA00001968"/>
    </source>
</evidence>
<dbReference type="SMART" id="SM00692">
    <property type="entry name" value="DM3"/>
    <property type="match status" value="1"/>
</dbReference>
<evidence type="ECO:0000256" key="7">
    <source>
        <dbReference type="SAM" id="Coils"/>
    </source>
</evidence>
<evidence type="ECO:0000256" key="3">
    <source>
        <dbReference type="ARBA" id="ARBA00022771"/>
    </source>
</evidence>
<dbReference type="Pfam" id="PF05485">
    <property type="entry name" value="THAP"/>
    <property type="match status" value="1"/>
</dbReference>
<dbReference type="InterPro" id="IPR027806">
    <property type="entry name" value="HARBI1_dom"/>
</dbReference>
<accession>A0AAV1NZQ1</accession>
<evidence type="ECO:0000313" key="9">
    <source>
        <dbReference type="EMBL" id="CAK6964435.1"/>
    </source>
</evidence>
<proteinExistence type="predicted"/>
<feature type="coiled-coil region" evidence="7">
    <location>
        <begin position="155"/>
        <end position="182"/>
    </location>
</feature>
<evidence type="ECO:0000256" key="6">
    <source>
        <dbReference type="PROSITE-ProRule" id="PRU00309"/>
    </source>
</evidence>
<gene>
    <name evidence="9" type="ORF">FSCOSCO3_A031018</name>
</gene>
<dbReference type="GO" id="GO:0003677">
    <property type="term" value="F:DNA binding"/>
    <property type="evidence" value="ECO:0007669"/>
    <property type="project" value="UniProtKB-UniRule"/>
</dbReference>
<evidence type="ECO:0000256" key="5">
    <source>
        <dbReference type="ARBA" id="ARBA00023125"/>
    </source>
</evidence>
<dbReference type="EMBL" id="CAWUFR010000072">
    <property type="protein sequence ID" value="CAK6964435.1"/>
    <property type="molecule type" value="Genomic_DNA"/>
</dbReference>
<evidence type="ECO:0000256" key="4">
    <source>
        <dbReference type="ARBA" id="ARBA00022833"/>
    </source>
</evidence>
<protein>
    <submittedName>
        <fullName evidence="9">Uncharacterized protein LOC126406435</fullName>
    </submittedName>
</protein>
<dbReference type="SUPFAM" id="SSF57716">
    <property type="entry name" value="Glucocorticoid receptor-like (DNA-binding domain)"/>
    <property type="match status" value="1"/>
</dbReference>
<reference evidence="9 10" key="1">
    <citation type="submission" date="2024-01" db="EMBL/GenBank/DDBJ databases">
        <authorList>
            <person name="Alioto T."/>
            <person name="Alioto T."/>
            <person name="Gomez Garrido J."/>
        </authorList>
    </citation>
    <scope>NUCLEOTIDE SEQUENCE [LARGE SCALE GENOMIC DNA]</scope>
</reference>
<dbReference type="Proteomes" id="UP001314229">
    <property type="component" value="Unassembled WGS sequence"/>
</dbReference>
<comment type="caution">
    <text evidence="9">The sequence shown here is derived from an EMBL/GenBank/DDBJ whole genome shotgun (WGS) entry which is preliminary data.</text>
</comment>
<dbReference type="InterPro" id="IPR027805">
    <property type="entry name" value="Transposase_HTH_dom"/>
</dbReference>
<dbReference type="GO" id="GO:0008270">
    <property type="term" value="F:zinc ion binding"/>
    <property type="evidence" value="ECO:0007669"/>
    <property type="project" value="UniProtKB-KW"/>
</dbReference>